<sequence>MGKVIYADFSAVPTLEGLTVLRDQTIRRLQSLVKGLAFTDPAGRRVAIEVKVDIANPQRPDVFYNASAKRQPWGGYEVNLGGGMLHRLDMMAQTLAADPTVLRGNRRSRLLDSQARAGGRRQVMASFAYSFLVDFVFWHEVAHITRGHTDWISRRGRGEGLAELHMTPRDEAEAADLRALEGDADRQAVGWAAASFDVSIQHNPYLRYQSAVDAFHDFGYLTVALFMLFDAFQNHASEALRTHPDNHHRLALMVSHVDQYLSKHRGDASRALHEAAAEGGRRALNQLLHGNRREIDAWALLRFLGELEPTIQRLGVRELRLSPDVVPGVTSFELPWVA</sequence>
<accession>A0ABS8XIR1</accession>
<gene>
    <name evidence="1" type="ORF">LXT12_20560</name>
</gene>
<organism evidence="1 2">
    <name type="scientific">Pelomonas caseinilytica</name>
    <dbReference type="NCBI Taxonomy" id="2906763"/>
    <lineage>
        <taxon>Bacteria</taxon>
        <taxon>Pseudomonadati</taxon>
        <taxon>Pseudomonadota</taxon>
        <taxon>Betaproteobacteria</taxon>
        <taxon>Burkholderiales</taxon>
        <taxon>Sphaerotilaceae</taxon>
        <taxon>Roseateles</taxon>
    </lineage>
</organism>
<evidence type="ECO:0000313" key="2">
    <source>
        <dbReference type="Proteomes" id="UP001201463"/>
    </source>
</evidence>
<keyword evidence="2" id="KW-1185">Reference proteome</keyword>
<comment type="caution">
    <text evidence="1">The sequence shown here is derived from an EMBL/GenBank/DDBJ whole genome shotgun (WGS) entry which is preliminary data.</text>
</comment>
<name>A0ABS8XIR1_9BURK</name>
<reference evidence="1 2" key="1">
    <citation type="submission" date="2021-12" db="EMBL/GenBank/DDBJ databases">
        <title>Genome seq of p7.</title>
        <authorList>
            <person name="Seo T."/>
        </authorList>
    </citation>
    <scope>NUCLEOTIDE SEQUENCE [LARGE SCALE GENOMIC DNA]</scope>
    <source>
        <strain evidence="1 2">P7</strain>
    </source>
</reference>
<protein>
    <recommendedName>
        <fullName evidence="3">Peptidase U49</fullName>
    </recommendedName>
</protein>
<dbReference type="EMBL" id="JAJTWT010000010">
    <property type="protein sequence ID" value="MCE4539648.1"/>
    <property type="molecule type" value="Genomic_DNA"/>
</dbReference>
<dbReference type="Proteomes" id="UP001201463">
    <property type="component" value="Unassembled WGS sequence"/>
</dbReference>
<proteinExistence type="predicted"/>
<evidence type="ECO:0008006" key="3">
    <source>
        <dbReference type="Google" id="ProtNLM"/>
    </source>
</evidence>
<dbReference type="RefSeq" id="WP_233394170.1">
    <property type="nucleotide sequence ID" value="NZ_JAJTWT010000010.1"/>
</dbReference>
<evidence type="ECO:0000313" key="1">
    <source>
        <dbReference type="EMBL" id="MCE4539648.1"/>
    </source>
</evidence>